<reference evidence="1 2" key="1">
    <citation type="submission" date="2021-03" db="EMBL/GenBank/DDBJ databases">
        <authorList>
            <person name="D'Agostino P."/>
            <person name="Huntemann M."/>
            <person name="Clum A."/>
            <person name="Spunde A."/>
            <person name="Palaniappan K."/>
            <person name="Ritter S."/>
            <person name="Mikhailova N."/>
            <person name="Chen I.-M."/>
            <person name="Stamatis D."/>
            <person name="Reddy T."/>
            <person name="O'Malley R."/>
            <person name="Daum C."/>
            <person name="Shapiro N."/>
            <person name="Ivanova N."/>
            <person name="Kyrpides N."/>
            <person name="Woyke T."/>
        </authorList>
    </citation>
    <scope>NUCLEOTIDE SEQUENCE [LARGE SCALE GENOMIC DNA]</scope>
    <source>
        <strain evidence="1 2">WS4403</strain>
    </source>
</reference>
<organism evidence="1 2">
    <name type="scientific">Winslowiella toletana</name>
    <dbReference type="NCBI Taxonomy" id="92490"/>
    <lineage>
        <taxon>Bacteria</taxon>
        <taxon>Pseudomonadati</taxon>
        <taxon>Pseudomonadota</taxon>
        <taxon>Gammaproteobacteria</taxon>
        <taxon>Enterobacterales</taxon>
        <taxon>Erwiniaceae</taxon>
        <taxon>Winslowiella</taxon>
    </lineage>
</organism>
<protein>
    <submittedName>
        <fullName evidence="1">Uncharacterized protein</fullName>
    </submittedName>
</protein>
<reference evidence="2" key="2">
    <citation type="submission" date="2023-07" db="EMBL/GenBank/DDBJ databases">
        <title>Genome mining of underrepresented organisms for secondary metabolites.</title>
        <authorList>
            <person name="D'Agostino P.M."/>
        </authorList>
    </citation>
    <scope>NUCLEOTIDE SEQUENCE [LARGE SCALE GENOMIC DNA]</scope>
    <source>
        <strain evidence="2">WS4403</strain>
    </source>
</reference>
<comment type="caution">
    <text evidence="1">The sequence shown here is derived from an EMBL/GenBank/DDBJ whole genome shotgun (WGS) entry which is preliminary data.</text>
</comment>
<evidence type="ECO:0000313" key="2">
    <source>
        <dbReference type="Proteomes" id="UP001195624"/>
    </source>
</evidence>
<dbReference type="Proteomes" id="UP001195624">
    <property type="component" value="Unassembled WGS sequence"/>
</dbReference>
<sequence>MAVLFYLDFTLAVGGDNAAPTDIVGESLSAPVSAQHKKFSSTHFQSHPNSNLC</sequence>
<evidence type="ECO:0000313" key="1">
    <source>
        <dbReference type="EMBL" id="MBP2169880.1"/>
    </source>
</evidence>
<proteinExistence type="predicted"/>
<gene>
    <name evidence="1" type="ORF">J2125_003072</name>
</gene>
<accession>A0ABS4PB54</accession>
<name>A0ABS4PB54_9GAMM</name>
<dbReference type="EMBL" id="JAGGMQ010000001">
    <property type="protein sequence ID" value="MBP2169880.1"/>
    <property type="molecule type" value="Genomic_DNA"/>
</dbReference>
<keyword evidence="2" id="KW-1185">Reference proteome</keyword>